<name>A0A8J4Q260_9MYCE</name>
<dbReference type="AlphaFoldDB" id="A0A8J4Q260"/>
<dbReference type="PANTHER" id="PTHR32134:SF169">
    <property type="entry name" value="FNIP REPEAT-CONTAINING PROTEIN-RELATED"/>
    <property type="match status" value="1"/>
</dbReference>
<accession>A0A8J4Q260</accession>
<dbReference type="Pfam" id="PF05725">
    <property type="entry name" value="FNIP"/>
    <property type="match status" value="1"/>
</dbReference>
<feature type="region of interest" description="Disordered" evidence="2">
    <location>
        <begin position="99"/>
        <end position="138"/>
    </location>
</feature>
<keyword evidence="4" id="KW-1185">Reference proteome</keyword>
<gene>
    <name evidence="3" type="ORF">CYY_000778</name>
</gene>
<feature type="compositionally biased region" description="Acidic residues" evidence="2">
    <location>
        <begin position="110"/>
        <end position="134"/>
    </location>
</feature>
<evidence type="ECO:0000256" key="1">
    <source>
        <dbReference type="ARBA" id="ARBA00022737"/>
    </source>
</evidence>
<dbReference type="InterPro" id="IPR051251">
    <property type="entry name" value="STK_FNIP-Repeat"/>
</dbReference>
<comment type="caution">
    <text evidence="3">The sequence shown here is derived from an EMBL/GenBank/DDBJ whole genome shotgun (WGS) entry which is preliminary data.</text>
</comment>
<dbReference type="EMBL" id="AJWJ01000016">
    <property type="protein sequence ID" value="KAF2077900.1"/>
    <property type="molecule type" value="Genomic_DNA"/>
</dbReference>
<evidence type="ECO:0000313" key="4">
    <source>
        <dbReference type="Proteomes" id="UP000695562"/>
    </source>
</evidence>
<reference evidence="3" key="1">
    <citation type="submission" date="2020-01" db="EMBL/GenBank/DDBJ databases">
        <title>Development of genomics and gene disruption for Polysphondylium violaceum indicates a role for the polyketide synthase stlB in stalk morphogenesis.</title>
        <authorList>
            <person name="Narita B."/>
            <person name="Kawabe Y."/>
            <person name="Kin K."/>
            <person name="Saito T."/>
            <person name="Gibbs R."/>
            <person name="Kuspa A."/>
            <person name="Muzny D."/>
            <person name="Queller D."/>
            <person name="Richards S."/>
            <person name="Strassman J."/>
            <person name="Sucgang R."/>
            <person name="Worley K."/>
            <person name="Schaap P."/>
        </authorList>
    </citation>
    <scope>NUCLEOTIDE SEQUENCE</scope>
    <source>
        <strain evidence="3">QSvi11</strain>
    </source>
</reference>
<proteinExistence type="predicted"/>
<dbReference type="InterPro" id="IPR008615">
    <property type="entry name" value="FNIP"/>
</dbReference>
<sequence>MAKGDSTAVDTVFYSVFRNIYIKRRIRNCRFRDSVLRVTLDYLNSNNNHVYLSRFVNSDKVDNNIRIKVVIQNTKQFRQYLRSPHREIIDDLCIESYVSTTPPPPSLNGEIEEEEKEKEKEEEIEQEQEQESEEMFQHEDQELNPMSYDLDLFHHGLRRLELAYQRNVTHWSGALPSTLLELEITHPGYRQFKSEFIDHLVSHLPPNLTRLTLPPMYNISVECRAPESLIDLDYISQVNTLCHFVLPPNRVYQNLTLRASNRQHCEWLAAHPLITSVFMYGPDFEPNIIPNHILSITMGSQRSSDNLILHKKCGIFHNALQTLDINSSCESILGIGVLPPNLTFLHLFHYNQPLQAGVLPQGLKTLVLSSFDNTIEPQSVPSSLTRLELRSYCGSFESVGPLNCLKKLNIYEIEPSASILLANVYSIVLIFMEIDPLATLFDTSIQEIECESIIDNTLPIGFLPLSIRKLFLRNLFVTEQGSIPDGCIVVDTDLPIDKSLLPPSVTIFHNN</sequence>
<evidence type="ECO:0000256" key="2">
    <source>
        <dbReference type="SAM" id="MobiDB-lite"/>
    </source>
</evidence>
<protein>
    <submittedName>
        <fullName evidence="3">Uncharacterized protein</fullName>
    </submittedName>
</protein>
<organism evidence="3 4">
    <name type="scientific">Polysphondylium violaceum</name>
    <dbReference type="NCBI Taxonomy" id="133409"/>
    <lineage>
        <taxon>Eukaryota</taxon>
        <taxon>Amoebozoa</taxon>
        <taxon>Evosea</taxon>
        <taxon>Eumycetozoa</taxon>
        <taxon>Dictyostelia</taxon>
        <taxon>Dictyosteliales</taxon>
        <taxon>Dictyosteliaceae</taxon>
        <taxon>Polysphondylium</taxon>
    </lineage>
</organism>
<dbReference type="OrthoDB" id="24318at2759"/>
<dbReference type="Proteomes" id="UP000695562">
    <property type="component" value="Unassembled WGS sequence"/>
</dbReference>
<keyword evidence="1" id="KW-0677">Repeat</keyword>
<evidence type="ECO:0000313" key="3">
    <source>
        <dbReference type="EMBL" id="KAF2077900.1"/>
    </source>
</evidence>
<dbReference type="PANTHER" id="PTHR32134">
    <property type="entry name" value="FNIP REPEAT-CONTAINING PROTEIN"/>
    <property type="match status" value="1"/>
</dbReference>